<dbReference type="Pfam" id="PF04892">
    <property type="entry name" value="VanZ"/>
    <property type="match status" value="1"/>
</dbReference>
<evidence type="ECO:0000256" key="1">
    <source>
        <dbReference type="SAM" id="Phobius"/>
    </source>
</evidence>
<feature type="transmembrane region" description="Helical" evidence="1">
    <location>
        <begin position="230"/>
        <end position="252"/>
    </location>
</feature>
<keyword evidence="1" id="KW-1133">Transmembrane helix</keyword>
<evidence type="ECO:0000313" key="3">
    <source>
        <dbReference type="EMBL" id="VAW48243.1"/>
    </source>
</evidence>
<dbReference type="AlphaFoldDB" id="A0A3B0W7A8"/>
<feature type="transmembrane region" description="Helical" evidence="1">
    <location>
        <begin position="259"/>
        <end position="280"/>
    </location>
</feature>
<gene>
    <name evidence="3" type="ORF">MNBD_GAMMA04-1841</name>
</gene>
<keyword evidence="1" id="KW-0472">Membrane</keyword>
<feature type="domain" description="VanZ-like" evidence="2">
    <location>
        <begin position="174"/>
        <end position="308"/>
    </location>
</feature>
<protein>
    <recommendedName>
        <fullName evidence="2">VanZ-like domain-containing protein</fullName>
    </recommendedName>
</protein>
<feature type="transmembrane region" description="Helical" evidence="1">
    <location>
        <begin position="292"/>
        <end position="311"/>
    </location>
</feature>
<evidence type="ECO:0000259" key="2">
    <source>
        <dbReference type="Pfam" id="PF04892"/>
    </source>
</evidence>
<dbReference type="EMBL" id="UOFB01000247">
    <property type="protein sequence ID" value="VAW48243.1"/>
    <property type="molecule type" value="Genomic_DNA"/>
</dbReference>
<name>A0A3B0W7A8_9ZZZZ</name>
<keyword evidence="1" id="KW-0812">Transmembrane</keyword>
<dbReference type="InterPro" id="IPR006976">
    <property type="entry name" value="VanZ-like"/>
</dbReference>
<feature type="transmembrane region" description="Helical" evidence="1">
    <location>
        <begin position="194"/>
        <end position="210"/>
    </location>
</feature>
<feature type="non-terminal residue" evidence="3">
    <location>
        <position position="1"/>
    </location>
</feature>
<dbReference type="Gene3D" id="2.60.120.260">
    <property type="entry name" value="Galactose-binding domain-like"/>
    <property type="match status" value="1"/>
</dbReference>
<sequence>WLENPEFKAGLEGWKISNPQYIKQNAFGVVTLSLPEPKKYLALYQRFRIDSRLSQTPEGMDRTQPLLLQLSGIVRTFAVRKEVKDRYQGRLSLAFYDDKGKRININSIALPSHSSRWQEYRKVFKVPEQAASVRMNVHMWYATGSVQVKALHLVPVKQKAEAKVVQYVGLAIWIGMMIWLMWGYARSIWQTSKVTVLFVSVLMLGAIISGDMKQQLMNQLPELLFSMTSFLVVTQDMLAHFLFFFIAALVMVSVCHHKAWWQVVVDLILLGIFIECAQVFVEGRTADFMDIWVDILGVVTGGLVAWFWLLIRSFIRR</sequence>
<reference evidence="3" key="1">
    <citation type="submission" date="2018-06" db="EMBL/GenBank/DDBJ databases">
        <authorList>
            <person name="Zhirakovskaya E."/>
        </authorList>
    </citation>
    <scope>NUCLEOTIDE SEQUENCE</scope>
</reference>
<feature type="transmembrane region" description="Helical" evidence="1">
    <location>
        <begin position="164"/>
        <end position="182"/>
    </location>
</feature>
<accession>A0A3B0W7A8</accession>
<organism evidence="3">
    <name type="scientific">hydrothermal vent metagenome</name>
    <dbReference type="NCBI Taxonomy" id="652676"/>
    <lineage>
        <taxon>unclassified sequences</taxon>
        <taxon>metagenomes</taxon>
        <taxon>ecological metagenomes</taxon>
    </lineage>
</organism>
<dbReference type="NCBIfam" id="NF037970">
    <property type="entry name" value="vanZ_1"/>
    <property type="match status" value="1"/>
</dbReference>
<proteinExistence type="predicted"/>